<proteinExistence type="predicted"/>
<evidence type="ECO:0000313" key="9">
    <source>
        <dbReference type="Proteomes" id="UP000605986"/>
    </source>
</evidence>
<dbReference type="SMART" id="SM00066">
    <property type="entry name" value="GAL4"/>
    <property type="match status" value="1"/>
</dbReference>
<dbReference type="OrthoDB" id="2593732at2759"/>
<dbReference type="Proteomes" id="UP000605986">
    <property type="component" value="Unassembled WGS sequence"/>
</dbReference>
<dbReference type="PANTHER" id="PTHR36206">
    <property type="entry name" value="ASPERCRYPTIN BIOSYNTHESIS CLUSTER-SPECIFIC TRANSCRIPTION REGULATOR ATNN-RELATED"/>
    <property type="match status" value="1"/>
</dbReference>
<comment type="caution">
    <text evidence="8">The sequence shown here is derived from an EMBL/GenBank/DDBJ whole genome shotgun (WGS) entry which is preliminary data.</text>
</comment>
<gene>
    <name evidence="8" type="ORF">F53441_1192</name>
</gene>
<keyword evidence="6" id="KW-0539">Nucleus</keyword>
<keyword evidence="4" id="KW-0238">DNA-binding</keyword>
<dbReference type="CDD" id="cd00067">
    <property type="entry name" value="GAL4"/>
    <property type="match status" value="1"/>
</dbReference>
<keyword evidence="1" id="KW-0479">Metal-binding</keyword>
<evidence type="ECO:0000256" key="6">
    <source>
        <dbReference type="ARBA" id="ARBA00023242"/>
    </source>
</evidence>
<dbReference type="InterPro" id="IPR052360">
    <property type="entry name" value="Transcr_Regulatory_Proteins"/>
</dbReference>
<keyword evidence="3" id="KW-0805">Transcription regulation</keyword>
<organism evidence="8 9">
    <name type="scientific">Fusarium austroafricanum</name>
    <dbReference type="NCBI Taxonomy" id="2364996"/>
    <lineage>
        <taxon>Eukaryota</taxon>
        <taxon>Fungi</taxon>
        <taxon>Dikarya</taxon>
        <taxon>Ascomycota</taxon>
        <taxon>Pezizomycotina</taxon>
        <taxon>Sordariomycetes</taxon>
        <taxon>Hypocreomycetidae</taxon>
        <taxon>Hypocreales</taxon>
        <taxon>Nectriaceae</taxon>
        <taxon>Fusarium</taxon>
        <taxon>Fusarium concolor species complex</taxon>
    </lineage>
</organism>
<feature type="domain" description="Zn(2)-C6 fungal-type" evidence="7">
    <location>
        <begin position="12"/>
        <end position="40"/>
    </location>
</feature>
<dbReference type="EMBL" id="JAADJG010000047">
    <property type="protein sequence ID" value="KAF4456756.1"/>
    <property type="molecule type" value="Genomic_DNA"/>
</dbReference>
<protein>
    <submittedName>
        <fullName evidence="8">Putative transcriptional regulatory protein C15D4.02</fullName>
    </submittedName>
</protein>
<dbReference type="GO" id="GO:0003677">
    <property type="term" value="F:DNA binding"/>
    <property type="evidence" value="ECO:0007669"/>
    <property type="project" value="UniProtKB-KW"/>
</dbReference>
<evidence type="ECO:0000256" key="1">
    <source>
        <dbReference type="ARBA" id="ARBA00022723"/>
    </source>
</evidence>
<sequence length="529" mass="60098">MPRKGSRKARSGCLTCRARKVKCDEDKPTCQKCLSVGRKCQGLGYSHAEPACSQLHLYRPHNLVLGNNISSESRAIEFFCQVAAPSMSGPIDPYFWTHVVLQFCEFEPAVRHSVMTISSLYENLQSKDSTSLVKTQRNMLALKHYNAAIRELRTPHEPDILLTLLACLMFVCIEVIQSNGAMAIQHCQHGINLLSTSNPPQWALHHLLPIFRRLSVYPFYFGNSQPLGKPGALTIPSSFSSVSEAQASMDTISNMTIQHFRQTVDYRIGDMRSKPIPPHVLREQKQVQDYLNQWRSAFDKFEHTTRPDLVQRSPTSRIWLSHMYEICTIFSHLGFSTNESDYDKYIPNFKRIVKSARELAGLRARSTPPKFCFEMGFAHYLFLTAIKCRHLETRLEALRLMGVLCAARESLWDNGTLQIVAQRTINLEHGMMRQATGGFKTQYDSLPPDEMRVRHFVIGRAESGPGGLPCREVTFYLSKKDGGLYRRRERFPAHNTPEDGPGVFEVDLQMDELSMSETMSVSSRVVGLE</sequence>
<dbReference type="InterPro" id="IPR021858">
    <property type="entry name" value="Fun_TF"/>
</dbReference>
<name>A0A8H4KU30_9HYPO</name>
<dbReference type="PRINTS" id="PR00755">
    <property type="entry name" value="AFLATOXINBRP"/>
</dbReference>
<dbReference type="PROSITE" id="PS00463">
    <property type="entry name" value="ZN2_CY6_FUNGAL_1"/>
    <property type="match status" value="1"/>
</dbReference>
<dbReference type="Pfam" id="PF11951">
    <property type="entry name" value="Fungal_trans_2"/>
    <property type="match status" value="1"/>
</dbReference>
<dbReference type="PANTHER" id="PTHR36206:SF16">
    <property type="entry name" value="TRANSCRIPTION FACTOR DOMAIN-CONTAINING PROTEIN-RELATED"/>
    <property type="match status" value="1"/>
</dbReference>
<dbReference type="CDD" id="cd12148">
    <property type="entry name" value="fungal_TF_MHR"/>
    <property type="match status" value="1"/>
</dbReference>
<evidence type="ECO:0000259" key="7">
    <source>
        <dbReference type="PROSITE" id="PS50048"/>
    </source>
</evidence>
<reference evidence="8" key="1">
    <citation type="submission" date="2020-01" db="EMBL/GenBank/DDBJ databases">
        <title>Identification and distribution of gene clusters putatively required for synthesis of sphingolipid metabolism inhibitors in phylogenetically diverse species of the filamentous fungus Fusarium.</title>
        <authorList>
            <person name="Kim H.-S."/>
            <person name="Busman M."/>
            <person name="Brown D.W."/>
            <person name="Divon H."/>
            <person name="Uhlig S."/>
            <person name="Proctor R.H."/>
        </authorList>
    </citation>
    <scope>NUCLEOTIDE SEQUENCE</scope>
    <source>
        <strain evidence="8">NRRL 53441</strain>
    </source>
</reference>
<dbReference type="Pfam" id="PF00172">
    <property type="entry name" value="Zn_clus"/>
    <property type="match status" value="1"/>
</dbReference>
<dbReference type="AlphaFoldDB" id="A0A8H4KU30"/>
<evidence type="ECO:0000256" key="2">
    <source>
        <dbReference type="ARBA" id="ARBA00022833"/>
    </source>
</evidence>
<keyword evidence="9" id="KW-1185">Reference proteome</keyword>
<evidence type="ECO:0000313" key="8">
    <source>
        <dbReference type="EMBL" id="KAF4456756.1"/>
    </source>
</evidence>
<evidence type="ECO:0000256" key="5">
    <source>
        <dbReference type="ARBA" id="ARBA00023163"/>
    </source>
</evidence>
<keyword evidence="2" id="KW-0862">Zinc</keyword>
<dbReference type="GO" id="GO:0008270">
    <property type="term" value="F:zinc ion binding"/>
    <property type="evidence" value="ECO:0007669"/>
    <property type="project" value="InterPro"/>
</dbReference>
<evidence type="ECO:0000256" key="4">
    <source>
        <dbReference type="ARBA" id="ARBA00023125"/>
    </source>
</evidence>
<dbReference type="PROSITE" id="PS50048">
    <property type="entry name" value="ZN2_CY6_FUNGAL_2"/>
    <property type="match status" value="1"/>
</dbReference>
<keyword evidence="5" id="KW-0804">Transcription</keyword>
<dbReference type="Gene3D" id="4.10.240.10">
    <property type="entry name" value="Zn(2)-C6 fungal-type DNA-binding domain"/>
    <property type="match status" value="1"/>
</dbReference>
<dbReference type="InterPro" id="IPR036864">
    <property type="entry name" value="Zn2-C6_fun-type_DNA-bd_sf"/>
</dbReference>
<dbReference type="SUPFAM" id="SSF57701">
    <property type="entry name" value="Zn2/Cys6 DNA-binding domain"/>
    <property type="match status" value="1"/>
</dbReference>
<accession>A0A8H4KU30</accession>
<dbReference type="GO" id="GO:0000981">
    <property type="term" value="F:DNA-binding transcription factor activity, RNA polymerase II-specific"/>
    <property type="evidence" value="ECO:0007669"/>
    <property type="project" value="InterPro"/>
</dbReference>
<dbReference type="InterPro" id="IPR001138">
    <property type="entry name" value="Zn2Cys6_DnaBD"/>
</dbReference>
<evidence type="ECO:0000256" key="3">
    <source>
        <dbReference type="ARBA" id="ARBA00023015"/>
    </source>
</evidence>